<gene>
    <name evidence="3" type="ORF">FB476_2328</name>
</gene>
<sequence length="409" mass="42069">MSAPAAAPQAAPAPSPPHRRATVLRTRLRRWGPWVALLLAATVLASLLSGSTSGELLGPDNPGPSGAQALARVLDDHGVDVRVVDGTTALLDEPVGPGTTVLLPHTAYLGPEAGETLMRHVRDADRLVVLVPDVSTAPGPTLGLDVVTSPGDGRTLEADCTDPLVRPGDRVVTWDVQLRASGSDRSSVTACYPPAVGHGAGGAREGALLTFPATAERPTTTLVGFSSALTNDAVADEAHAALGLRLLGGSPTLLWVVPQPADAGLEAAPAGLWDVLPRNLTAVVVVLGAAVLALALVQGRRLGAVVVEPLPAVVSAAEATRSRGRLYRQARDRSHALAALQDGARSRLAPRLGLPAGASVDELVAAVTTASGRPARDVRRLLTDPTAPDDPTFVTTARELRSLEEGLHV</sequence>
<accession>A0A543KQS7</accession>
<dbReference type="OrthoDB" id="5241668at2"/>
<name>A0A543KQS7_9MICO</name>
<evidence type="ECO:0000259" key="2">
    <source>
        <dbReference type="Pfam" id="PF14258"/>
    </source>
</evidence>
<dbReference type="Pfam" id="PF14258">
    <property type="entry name" value="DUF4350"/>
    <property type="match status" value="1"/>
</dbReference>
<feature type="region of interest" description="Disordered" evidence="1">
    <location>
        <begin position="1"/>
        <end position="20"/>
    </location>
</feature>
<feature type="compositionally biased region" description="Low complexity" evidence="1">
    <location>
        <begin position="1"/>
        <end position="10"/>
    </location>
</feature>
<protein>
    <submittedName>
        <fullName evidence="3">Uncharacterized protein DUF4350</fullName>
    </submittedName>
</protein>
<evidence type="ECO:0000256" key="1">
    <source>
        <dbReference type="SAM" id="MobiDB-lite"/>
    </source>
</evidence>
<evidence type="ECO:0000313" key="4">
    <source>
        <dbReference type="Proteomes" id="UP000315133"/>
    </source>
</evidence>
<feature type="domain" description="DUF4350" evidence="2">
    <location>
        <begin position="59"/>
        <end position="247"/>
    </location>
</feature>
<comment type="caution">
    <text evidence="3">The sequence shown here is derived from an EMBL/GenBank/DDBJ whole genome shotgun (WGS) entry which is preliminary data.</text>
</comment>
<reference evidence="3 4" key="1">
    <citation type="submission" date="2019-06" db="EMBL/GenBank/DDBJ databases">
        <title>Sequencing the genomes of 1000 actinobacteria strains.</title>
        <authorList>
            <person name="Klenk H.-P."/>
        </authorList>
    </citation>
    <scope>NUCLEOTIDE SEQUENCE [LARGE SCALE GENOMIC DNA]</scope>
    <source>
        <strain evidence="3 4">DSM 12362</strain>
    </source>
</reference>
<evidence type="ECO:0000313" key="3">
    <source>
        <dbReference type="EMBL" id="TQM97418.1"/>
    </source>
</evidence>
<dbReference type="InterPro" id="IPR025646">
    <property type="entry name" value="DUF4350"/>
</dbReference>
<dbReference type="AlphaFoldDB" id="A0A543KQS7"/>
<proteinExistence type="predicted"/>
<dbReference type="EMBL" id="VFPU01000001">
    <property type="protein sequence ID" value="TQM97418.1"/>
    <property type="molecule type" value="Genomic_DNA"/>
</dbReference>
<keyword evidence="4" id="KW-1185">Reference proteome</keyword>
<organism evidence="3 4">
    <name type="scientific">Ornithinimicrobium humiphilum</name>
    <dbReference type="NCBI Taxonomy" id="125288"/>
    <lineage>
        <taxon>Bacteria</taxon>
        <taxon>Bacillati</taxon>
        <taxon>Actinomycetota</taxon>
        <taxon>Actinomycetes</taxon>
        <taxon>Micrococcales</taxon>
        <taxon>Ornithinimicrobiaceae</taxon>
        <taxon>Ornithinimicrobium</taxon>
    </lineage>
</organism>
<dbReference type="RefSeq" id="WP_141818937.1">
    <property type="nucleotide sequence ID" value="NZ_BAAAIL010000002.1"/>
</dbReference>
<dbReference type="Proteomes" id="UP000315133">
    <property type="component" value="Unassembled WGS sequence"/>
</dbReference>